<dbReference type="PROSITE" id="PS50162">
    <property type="entry name" value="RECA_2"/>
    <property type="match status" value="1"/>
</dbReference>
<evidence type="ECO:0000256" key="6">
    <source>
        <dbReference type="ARBA" id="ARBA00023172"/>
    </source>
</evidence>
<dbReference type="InterPro" id="IPR037143">
    <property type="entry name" value="4-PPantetheinyl_Trfase_dom_sf"/>
</dbReference>
<dbReference type="Pfam" id="PF00154">
    <property type="entry name" value="RecA_N"/>
    <property type="match status" value="1"/>
</dbReference>
<dbReference type="EMBL" id="FR824083">
    <property type="protein sequence ID" value="CCA17639.1"/>
    <property type="molecule type" value="Genomic_DNA"/>
</dbReference>
<dbReference type="PRINTS" id="PR00142">
    <property type="entry name" value="RECA"/>
</dbReference>
<keyword evidence="5" id="KW-0238">DNA-binding</keyword>
<protein>
    <submittedName>
        <fullName evidence="10">Protein recA putative</fullName>
    </submittedName>
</protein>
<evidence type="ECO:0000313" key="10">
    <source>
        <dbReference type="EMBL" id="CCA17639.1"/>
    </source>
</evidence>
<dbReference type="InterPro" id="IPR020587">
    <property type="entry name" value="RecA_monomer-monomer_interface"/>
</dbReference>
<keyword evidence="6" id="KW-0233">DNA recombination</keyword>
<dbReference type="GO" id="GO:0005524">
    <property type="term" value="F:ATP binding"/>
    <property type="evidence" value="ECO:0007669"/>
    <property type="project" value="UniProtKB-KW"/>
</dbReference>
<evidence type="ECO:0000256" key="5">
    <source>
        <dbReference type="ARBA" id="ARBA00023125"/>
    </source>
</evidence>
<dbReference type="NCBIfam" id="TIGR02012">
    <property type="entry name" value="tigrfam_recA"/>
    <property type="match status" value="1"/>
</dbReference>
<gene>
    <name evidence="10" type="primary">AlNc14C38G3298</name>
    <name evidence="10" type="ORF">ALNC14_037820</name>
</gene>
<dbReference type="SUPFAM" id="SSF54752">
    <property type="entry name" value="RecA protein, C-terminal domain"/>
    <property type="match status" value="1"/>
</dbReference>
<dbReference type="Gene3D" id="3.90.470.20">
    <property type="entry name" value="4'-phosphopantetheinyl transferase domain"/>
    <property type="match status" value="2"/>
</dbReference>
<name>F0W927_9STRA</name>
<dbReference type="InterPro" id="IPR013765">
    <property type="entry name" value="DNA_recomb/repair_RecA"/>
</dbReference>
<dbReference type="InterPro" id="IPR049261">
    <property type="entry name" value="RecA-like_C"/>
</dbReference>
<evidence type="ECO:0000256" key="7">
    <source>
        <dbReference type="RuleBase" id="RU003422"/>
    </source>
</evidence>
<dbReference type="InterPro" id="IPR020588">
    <property type="entry name" value="RecA_ATP-bd"/>
</dbReference>
<evidence type="ECO:0000259" key="9">
    <source>
        <dbReference type="PROSITE" id="PS50163"/>
    </source>
</evidence>
<keyword evidence="4 7" id="KW-0067">ATP-binding</keyword>
<dbReference type="GO" id="GO:0000287">
    <property type="term" value="F:magnesium ion binding"/>
    <property type="evidence" value="ECO:0007669"/>
    <property type="project" value="InterPro"/>
</dbReference>
<keyword evidence="2" id="KW-0808">Transferase</keyword>
<comment type="similarity">
    <text evidence="1 7">Belongs to the RecA family.</text>
</comment>
<feature type="domain" description="RecA family profile 2" evidence="9">
    <location>
        <begin position="558"/>
        <end position="631"/>
    </location>
</feature>
<dbReference type="InterPro" id="IPR003593">
    <property type="entry name" value="AAA+_ATPase"/>
</dbReference>
<keyword evidence="3 7" id="KW-0547">Nucleotide-binding</keyword>
<dbReference type="AlphaFoldDB" id="F0W927"/>
<dbReference type="HOGENOM" id="CLU_385626_0_0_1"/>
<evidence type="ECO:0000256" key="3">
    <source>
        <dbReference type="ARBA" id="ARBA00022741"/>
    </source>
</evidence>
<proteinExistence type="inferred from homology"/>
<dbReference type="PANTHER" id="PTHR45900:SF1">
    <property type="entry name" value="MITOCHONDRIAL DNA REPAIR PROTEIN RECA HOMOLOG-RELATED"/>
    <property type="match status" value="1"/>
</dbReference>
<dbReference type="SUPFAM" id="SSF56214">
    <property type="entry name" value="4'-phosphopantetheinyl transferase"/>
    <property type="match status" value="2"/>
</dbReference>
<evidence type="ECO:0000256" key="1">
    <source>
        <dbReference type="ARBA" id="ARBA00009391"/>
    </source>
</evidence>
<dbReference type="Gene3D" id="3.40.50.300">
    <property type="entry name" value="P-loop containing nucleotide triphosphate hydrolases"/>
    <property type="match status" value="1"/>
</dbReference>
<dbReference type="InterPro" id="IPR008278">
    <property type="entry name" value="4-PPantetheinyl_Trfase_dom"/>
</dbReference>
<accession>F0W927</accession>
<evidence type="ECO:0000256" key="2">
    <source>
        <dbReference type="ARBA" id="ARBA00022679"/>
    </source>
</evidence>
<dbReference type="FunFam" id="3.40.50.300:FF:000087">
    <property type="entry name" value="Recombinase RecA"/>
    <property type="match status" value="1"/>
</dbReference>
<evidence type="ECO:0000259" key="8">
    <source>
        <dbReference type="PROSITE" id="PS50162"/>
    </source>
</evidence>
<dbReference type="Pfam" id="PF22624">
    <property type="entry name" value="AASDHPPT_N"/>
    <property type="match status" value="1"/>
</dbReference>
<evidence type="ECO:0000256" key="4">
    <source>
        <dbReference type="ARBA" id="ARBA00022840"/>
    </source>
</evidence>
<dbReference type="SUPFAM" id="SSF52540">
    <property type="entry name" value="P-loop containing nucleoside triphosphate hydrolases"/>
    <property type="match status" value="1"/>
</dbReference>
<dbReference type="InterPro" id="IPR027417">
    <property type="entry name" value="P-loop_NTPase"/>
</dbReference>
<dbReference type="GO" id="GO:0140664">
    <property type="term" value="F:ATP-dependent DNA damage sensor activity"/>
    <property type="evidence" value="ECO:0007669"/>
    <property type="project" value="InterPro"/>
</dbReference>
<dbReference type="InterPro" id="IPR049428">
    <property type="entry name" value="RecA-like_N"/>
</dbReference>
<feature type="domain" description="RecA family profile 1" evidence="8">
    <location>
        <begin position="393"/>
        <end position="553"/>
    </location>
</feature>
<dbReference type="InterPro" id="IPR055066">
    <property type="entry name" value="AASDHPPT_N"/>
</dbReference>
<sequence length="717" mass="80167">MLDYLINIKRFICILKSIPQISAVFVAQWIRRPPTKREIAGSSPVEDFFVLALWNTEMRSQHQKLLMMLPDLEQQQVIRFINEKHLVLALVSRLLQRTLVHFQLKIPYKHIDIIRSCGQKPYLSADTKKHYKVPSQWNYNVSHDGALVVIVSDDADRVGVDVVDLERPQASDRKHNTPDSVQVFGSLKDHFTESERAYINQATCPKESVQRLYEIWSLKEAYVKAIGAGMKFQLQNCEFERREMNEKDHEVEWRLVLNGTTCKEWRFHSTVLKERFIVSIAMGSGMPKCKGVNSELMRAQEEVCTTTEIVWKEIMIEDLMRDANGKQQLPQSSNVLNCVTMHIQNLSTRSKKISANKEHSDKSNALAMAIRQIESSFGKGSVMQLGSAKIAERVEVISTGSLSLDYALGIGGLPRGRIVEIYGPESSGKTTLALSCIAQAQKKDGAVCAFIDAEHAIDAHYANALGVNIEELYVSQPDSGEQALEITDTLIRSGAVDLVVLDSVAALVPRAELEGEMGDQQIALQARLMSQALRKLTGSLSKSNCTLIFLNQIRHKVGVIFGSPEVTSGGTALRYYASVRLDIRRQTQIKQGDAIIGNETVVKVAKNKLASPFKIARFDMIYGKGIDRMSELLDLGTLHGLINRSGAWYSLIENEAPMGQGRAKAKAFLELHEDIAKKIEQSLRGKLFEEPTLTEIDQEAVEDSAEVVVQEDNVINS</sequence>
<dbReference type="HAMAP" id="MF_00268">
    <property type="entry name" value="RecA"/>
    <property type="match status" value="1"/>
</dbReference>
<dbReference type="SMART" id="SM00382">
    <property type="entry name" value="AAA"/>
    <property type="match status" value="1"/>
</dbReference>
<dbReference type="Pfam" id="PF21096">
    <property type="entry name" value="RecA_C"/>
    <property type="match status" value="1"/>
</dbReference>
<reference evidence="10" key="1">
    <citation type="journal article" date="2011" name="PLoS Biol.">
        <title>Gene gain and loss during evolution of obligate parasitism in the white rust pathogen of Arabidopsis thaliana.</title>
        <authorList>
            <person name="Kemen E."/>
            <person name="Gardiner A."/>
            <person name="Schultz-Larsen T."/>
            <person name="Kemen A.C."/>
            <person name="Balmuth A.L."/>
            <person name="Robert-Seilaniantz A."/>
            <person name="Bailey K."/>
            <person name="Holub E."/>
            <person name="Studholme D.J."/>
            <person name="Maclean D."/>
            <person name="Jones J.D."/>
        </authorList>
    </citation>
    <scope>NUCLEOTIDE SEQUENCE</scope>
</reference>
<dbReference type="GO" id="GO:0006281">
    <property type="term" value="P:DNA repair"/>
    <property type="evidence" value="ECO:0007669"/>
    <property type="project" value="InterPro"/>
</dbReference>
<dbReference type="InterPro" id="IPR023400">
    <property type="entry name" value="RecA_C_sf"/>
</dbReference>
<dbReference type="CDD" id="cd00983">
    <property type="entry name" value="RecA"/>
    <property type="match status" value="1"/>
</dbReference>
<reference evidence="10" key="2">
    <citation type="submission" date="2011-02" db="EMBL/GenBank/DDBJ databases">
        <authorList>
            <person name="MacLean D."/>
        </authorList>
    </citation>
    <scope>NUCLEOTIDE SEQUENCE</scope>
</reference>
<dbReference type="PANTHER" id="PTHR45900">
    <property type="entry name" value="RECA"/>
    <property type="match status" value="1"/>
</dbReference>
<dbReference type="Pfam" id="PF01648">
    <property type="entry name" value="ACPS"/>
    <property type="match status" value="1"/>
</dbReference>
<dbReference type="PROSITE" id="PS50163">
    <property type="entry name" value="RECA_3"/>
    <property type="match status" value="1"/>
</dbReference>
<dbReference type="GO" id="GO:0006310">
    <property type="term" value="P:DNA recombination"/>
    <property type="evidence" value="ECO:0007669"/>
    <property type="project" value="UniProtKB-KW"/>
</dbReference>
<organism evidence="10">
    <name type="scientific">Albugo laibachii Nc14</name>
    <dbReference type="NCBI Taxonomy" id="890382"/>
    <lineage>
        <taxon>Eukaryota</taxon>
        <taxon>Sar</taxon>
        <taxon>Stramenopiles</taxon>
        <taxon>Oomycota</taxon>
        <taxon>Peronosporomycetes</taxon>
        <taxon>Albuginales</taxon>
        <taxon>Albuginaceae</taxon>
        <taxon>Albugo</taxon>
    </lineage>
</organism>
<dbReference type="GO" id="GO:0008897">
    <property type="term" value="F:holo-[acyl-carrier-protein] synthase activity"/>
    <property type="evidence" value="ECO:0007669"/>
    <property type="project" value="InterPro"/>
</dbReference>
<dbReference type="GO" id="GO:0003697">
    <property type="term" value="F:single-stranded DNA binding"/>
    <property type="evidence" value="ECO:0007669"/>
    <property type="project" value="InterPro"/>
</dbReference>